<dbReference type="SUPFAM" id="SSF56112">
    <property type="entry name" value="Protein kinase-like (PK-like)"/>
    <property type="match status" value="1"/>
</dbReference>
<organism evidence="3 4">
    <name type="scientific">Novymonas esmeraldas</name>
    <dbReference type="NCBI Taxonomy" id="1808958"/>
    <lineage>
        <taxon>Eukaryota</taxon>
        <taxon>Discoba</taxon>
        <taxon>Euglenozoa</taxon>
        <taxon>Kinetoplastea</taxon>
        <taxon>Metakinetoplastina</taxon>
        <taxon>Trypanosomatida</taxon>
        <taxon>Trypanosomatidae</taxon>
        <taxon>Novymonas</taxon>
    </lineage>
</organism>
<feature type="region of interest" description="Disordered" evidence="1">
    <location>
        <begin position="128"/>
        <end position="173"/>
    </location>
</feature>
<dbReference type="AlphaFoldDB" id="A0AAW0F8M7"/>
<feature type="domain" description="Protein kinase" evidence="2">
    <location>
        <begin position="15"/>
        <end position="418"/>
    </location>
</feature>
<evidence type="ECO:0000256" key="1">
    <source>
        <dbReference type="SAM" id="MobiDB-lite"/>
    </source>
</evidence>
<proteinExistence type="predicted"/>
<reference evidence="3 4" key="1">
    <citation type="journal article" date="2021" name="MBio">
        <title>A New Model Trypanosomatid, Novymonas esmeraldas: Genomic Perception of Its 'Candidatus Pandoraea novymonadis' Endosymbiont.</title>
        <authorList>
            <person name="Zakharova A."/>
            <person name="Saura A."/>
            <person name="Butenko A."/>
            <person name="Podesvova L."/>
            <person name="Warmusova S."/>
            <person name="Kostygov A.Y."/>
            <person name="Nenarokova A."/>
            <person name="Lukes J."/>
            <person name="Opperdoes F.R."/>
            <person name="Yurchenko V."/>
        </authorList>
    </citation>
    <scope>NUCLEOTIDE SEQUENCE [LARGE SCALE GENOMIC DNA]</scope>
    <source>
        <strain evidence="3 4">E262AT.01</strain>
    </source>
</reference>
<comment type="caution">
    <text evidence="3">The sequence shown here is derived from an EMBL/GenBank/DDBJ whole genome shotgun (WGS) entry which is preliminary data.</text>
</comment>
<evidence type="ECO:0000313" key="4">
    <source>
        <dbReference type="Proteomes" id="UP001430356"/>
    </source>
</evidence>
<dbReference type="PANTHER" id="PTHR44329">
    <property type="entry name" value="SERINE/THREONINE-PROTEIN KINASE TNNI3K-RELATED"/>
    <property type="match status" value="1"/>
</dbReference>
<gene>
    <name evidence="3" type="ORF">NESM_000193900</name>
</gene>
<dbReference type="InterPro" id="IPR000719">
    <property type="entry name" value="Prot_kinase_dom"/>
</dbReference>
<feature type="compositionally biased region" description="Low complexity" evidence="1">
    <location>
        <begin position="145"/>
        <end position="158"/>
    </location>
</feature>
<keyword evidence="3" id="KW-0808">Transferase</keyword>
<evidence type="ECO:0000313" key="3">
    <source>
        <dbReference type="EMBL" id="KAK7201318.1"/>
    </source>
</evidence>
<dbReference type="GO" id="GO:0004674">
    <property type="term" value="F:protein serine/threonine kinase activity"/>
    <property type="evidence" value="ECO:0007669"/>
    <property type="project" value="TreeGrafter"/>
</dbReference>
<dbReference type="PROSITE" id="PS50011">
    <property type="entry name" value="PROTEIN_KINASE_DOM"/>
    <property type="match status" value="1"/>
</dbReference>
<dbReference type="InterPro" id="IPR011009">
    <property type="entry name" value="Kinase-like_dom_sf"/>
</dbReference>
<dbReference type="EMBL" id="JAECZO010000013">
    <property type="protein sequence ID" value="KAK7201318.1"/>
    <property type="molecule type" value="Genomic_DNA"/>
</dbReference>
<dbReference type="Proteomes" id="UP001430356">
    <property type="component" value="Unassembled WGS sequence"/>
</dbReference>
<name>A0AAW0F8M7_9TRYP</name>
<evidence type="ECO:0000259" key="2">
    <source>
        <dbReference type="PROSITE" id="PS50011"/>
    </source>
</evidence>
<feature type="region of interest" description="Disordered" evidence="1">
    <location>
        <begin position="651"/>
        <end position="684"/>
    </location>
</feature>
<dbReference type="Gene3D" id="1.10.510.10">
    <property type="entry name" value="Transferase(Phosphotransferase) domain 1"/>
    <property type="match status" value="1"/>
</dbReference>
<sequence>MCTVLVGSDGQEYQIGSAANADRGSYAALFALASTYHAEWLPSPDAAVTDTPLDAAAAATPESAAGCAVLVTYIPLVSSLQDPSDSSEAAALRLVLHNIRLRRQVEHPHLRTLFDSFYTDELLCPSAPASSHGSGGAVLVKRRPGASQAGPSPAGGNARRVSDGRRGAGGAAALTLPAPRGTTALVVVEEFVKGCSLVEYAAAVAAGLLSPSTVELHRGAAVVACQVVQLLLHLHTSSNLQCRHVPLDCVHLDSEKGRICLRLPLGAAAMADVAVDCAGVSTSSASAAATTTAVTVREAGGGAGALFVVAPELRDVARYAAAVVPPPPRGAPLSSADVWAVGLLLLQLCCLPRGTPAGVVVDAATAERAAVLSGDRDELLGLLPDGTEDAMQELLSSCLDPLPRRRPRLWTLLSSAALSPHRATAADGASRTIIALAEAVAAVSRRENAVAPSSFEPRRVDAVPPQPIDVSLAALSLQGVRWVTPRCARDVFAPASAPPSAPAVSCTVGGGVPVVPDLSLAPTLPSPAVHQLSLAAATRQTMRDVTVLHGLYTGPVGAEGAALTSTAGPARTGALAVLQEEVRRSRQLPRDIASTTAVLEELAEHFAHLERADPELSVRLAELLLEGFAGCSADVAAVRESVAVADALMRTSSSHPEAAPVHAPGTEGDGAFEEPVQPGAQEGPRDATFNVAATLRAMPLLPVQIISSDRAANTSSVLYNSWLRKQRKKYLNVDGV</sequence>
<dbReference type="GO" id="GO:0005524">
    <property type="term" value="F:ATP binding"/>
    <property type="evidence" value="ECO:0007669"/>
    <property type="project" value="InterPro"/>
</dbReference>
<accession>A0AAW0F8M7</accession>
<keyword evidence="4" id="KW-1185">Reference proteome</keyword>
<protein>
    <submittedName>
        <fullName evidence="3">Protein kinase</fullName>
    </submittedName>
</protein>
<dbReference type="InterPro" id="IPR051681">
    <property type="entry name" value="Ser/Thr_Kinases-Pseudokinases"/>
</dbReference>
<keyword evidence="3" id="KW-0418">Kinase</keyword>